<organism evidence="2 4">
    <name type="scientific">Anaeramoeba flamelloides</name>
    <dbReference type="NCBI Taxonomy" id="1746091"/>
    <lineage>
        <taxon>Eukaryota</taxon>
        <taxon>Metamonada</taxon>
        <taxon>Anaeramoebidae</taxon>
        <taxon>Anaeramoeba</taxon>
    </lineage>
</organism>
<dbReference type="InterPro" id="IPR004001">
    <property type="entry name" value="Actin_CS"/>
</dbReference>
<gene>
    <name evidence="2" type="ORF">M0812_07146</name>
    <name evidence="3" type="ORF">M0813_20263</name>
</gene>
<dbReference type="InterPro" id="IPR020902">
    <property type="entry name" value="Actin/actin-like_CS"/>
</dbReference>
<sequence length="374" mass="41800">MSETQAVVIDNGSGMCKAGFAGDEAPRAVFPSIVGRPRHVGVMVGMGQKDSYVGDEAQAKRGILTLKYPIERGIIMNWDDMEKVWHHTFYNELRVAPEEHPVLLTEAPLNPKINREKMLQVMFETFDVPAIYVALQAVLSLYASGRTTGLVADMGDAVTHTVPIYEGYALPHAILRLNLAGRDITNYLMKILTERGYSFTTTAEREIVRDIKENLGFVALDFDEEMIVASESSDIEKNYELPDGQVITIGNERFRCPEILFQPSLVGMEEAGAHEVIYNSIMKCDVDIRKDLYMNIVASGGTSMFPGMEDRIQKEVAALAPQTMKVKIVAPEERKYSVWIGGSILASLSTFQDMWIDLEDYEESGPSIVHRKCF</sequence>
<dbReference type="EMBL" id="JAOAOG010000145">
    <property type="protein sequence ID" value="KAJ6245311.1"/>
    <property type="molecule type" value="Genomic_DNA"/>
</dbReference>
<dbReference type="AlphaFoldDB" id="A0AAV8ABZ3"/>
<evidence type="ECO:0000313" key="5">
    <source>
        <dbReference type="Proteomes" id="UP001150062"/>
    </source>
</evidence>
<dbReference type="Gene3D" id="3.30.420.40">
    <property type="match status" value="2"/>
</dbReference>
<protein>
    <submittedName>
        <fullName evidence="2">Actin</fullName>
    </submittedName>
</protein>
<evidence type="ECO:0000313" key="3">
    <source>
        <dbReference type="EMBL" id="KAJ6245311.1"/>
    </source>
</evidence>
<comment type="caution">
    <text evidence="2">The sequence shown here is derived from an EMBL/GenBank/DDBJ whole genome shotgun (WGS) entry which is preliminary data.</text>
</comment>
<dbReference type="Gene3D" id="3.90.640.10">
    <property type="entry name" value="Actin, Chain A, domain 4"/>
    <property type="match status" value="1"/>
</dbReference>
<name>A0AAV8ABZ3_9EUKA</name>
<dbReference type="FunFam" id="3.90.640.10:FF:000001">
    <property type="entry name" value="Actin, muscle"/>
    <property type="match status" value="1"/>
</dbReference>
<dbReference type="Proteomes" id="UP001150062">
    <property type="component" value="Unassembled WGS sequence"/>
</dbReference>
<dbReference type="PANTHER" id="PTHR11937">
    <property type="entry name" value="ACTIN"/>
    <property type="match status" value="1"/>
</dbReference>
<dbReference type="SMART" id="SM00268">
    <property type="entry name" value="ACTIN"/>
    <property type="match status" value="1"/>
</dbReference>
<dbReference type="Proteomes" id="UP001146793">
    <property type="component" value="Unassembled WGS sequence"/>
</dbReference>
<evidence type="ECO:0000313" key="4">
    <source>
        <dbReference type="Proteomes" id="UP001146793"/>
    </source>
</evidence>
<dbReference type="PROSITE" id="PS00406">
    <property type="entry name" value="ACTINS_1"/>
    <property type="match status" value="1"/>
</dbReference>
<dbReference type="InterPro" id="IPR043129">
    <property type="entry name" value="ATPase_NBD"/>
</dbReference>
<dbReference type="PRINTS" id="PR00190">
    <property type="entry name" value="ACTIN"/>
</dbReference>
<reference evidence="3" key="1">
    <citation type="submission" date="2022-08" db="EMBL/GenBank/DDBJ databases">
        <title>Novel sulfate-reducing endosymbionts in the free-living metamonad Anaeramoeba.</title>
        <authorList>
            <person name="Jerlstrom-Hultqvist J."/>
            <person name="Cepicka I."/>
            <person name="Gallot-Lavallee L."/>
            <person name="Salas-Leiva D."/>
            <person name="Curtis B.A."/>
            <person name="Zahonova K."/>
            <person name="Pipaliya S."/>
            <person name="Dacks J."/>
            <person name="Roger A.J."/>
        </authorList>
    </citation>
    <scope>NUCLEOTIDE SEQUENCE</scope>
    <source>
        <strain evidence="3">Schooner1</strain>
    </source>
</reference>
<proteinExistence type="inferred from homology"/>
<dbReference type="Pfam" id="PF00022">
    <property type="entry name" value="Actin"/>
    <property type="match status" value="1"/>
</dbReference>
<keyword evidence="5" id="KW-1185">Reference proteome</keyword>
<dbReference type="InterPro" id="IPR004000">
    <property type="entry name" value="Actin"/>
</dbReference>
<dbReference type="FunFam" id="3.30.420.40:FF:000291">
    <property type="entry name" value="Actin, alpha skeletal muscle"/>
    <property type="match status" value="1"/>
</dbReference>
<evidence type="ECO:0000313" key="2">
    <source>
        <dbReference type="EMBL" id="KAJ3450951.1"/>
    </source>
</evidence>
<dbReference type="FunFam" id="3.30.420.40:FF:000404">
    <property type="entry name" value="Major actin"/>
    <property type="match status" value="1"/>
</dbReference>
<comment type="similarity">
    <text evidence="1">Belongs to the actin family.</text>
</comment>
<evidence type="ECO:0000256" key="1">
    <source>
        <dbReference type="RuleBase" id="RU000487"/>
    </source>
</evidence>
<accession>A0AAV8ABZ3</accession>
<dbReference type="SUPFAM" id="SSF53067">
    <property type="entry name" value="Actin-like ATPase domain"/>
    <property type="match status" value="2"/>
</dbReference>
<dbReference type="PROSITE" id="PS01132">
    <property type="entry name" value="ACTINS_ACT_LIKE"/>
    <property type="match status" value="1"/>
</dbReference>
<reference evidence="2" key="2">
    <citation type="submission" date="2022-08" db="EMBL/GenBank/DDBJ databases">
        <title>Novel sulphate-reducing endosymbionts in the free-living metamonad Anaeramoeba.</title>
        <authorList>
            <person name="Jerlstrom-Hultqvist J."/>
            <person name="Cepicka I."/>
            <person name="Gallot-Lavallee L."/>
            <person name="Salas-Leiva D."/>
            <person name="Curtis B.A."/>
            <person name="Zahonova K."/>
            <person name="Pipaliya S."/>
            <person name="Dacks J."/>
            <person name="Roger A.J."/>
        </authorList>
    </citation>
    <scope>NUCLEOTIDE SEQUENCE</scope>
    <source>
        <strain evidence="2">Busselton2</strain>
    </source>
</reference>
<dbReference type="EMBL" id="JANTQA010000012">
    <property type="protein sequence ID" value="KAJ3450951.1"/>
    <property type="molecule type" value="Genomic_DNA"/>
</dbReference>
<dbReference type="CDD" id="cd10224">
    <property type="entry name" value="ASKHA_NBD_actin"/>
    <property type="match status" value="1"/>
</dbReference>